<feature type="coiled-coil region" evidence="11">
    <location>
        <begin position="254"/>
        <end position="290"/>
    </location>
</feature>
<feature type="coiled-coil region" evidence="11">
    <location>
        <begin position="503"/>
        <end position="544"/>
    </location>
</feature>
<dbReference type="eggNOG" id="KOG0995">
    <property type="taxonomic scope" value="Eukaryota"/>
</dbReference>
<evidence type="ECO:0000259" key="15">
    <source>
        <dbReference type="Pfam" id="PF24487"/>
    </source>
</evidence>
<dbReference type="GO" id="GO:0090267">
    <property type="term" value="P:positive regulation of mitotic cell cycle spindle assembly checkpoint"/>
    <property type="evidence" value="ECO:0007669"/>
    <property type="project" value="Ensembl"/>
</dbReference>
<feature type="compositionally biased region" description="Polar residues" evidence="12">
    <location>
        <begin position="46"/>
        <end position="74"/>
    </location>
</feature>
<evidence type="ECO:0000256" key="5">
    <source>
        <dbReference type="ARBA" id="ARBA00022838"/>
    </source>
</evidence>
<dbReference type="GO" id="GO:0031262">
    <property type="term" value="C:Ndc80 complex"/>
    <property type="evidence" value="ECO:0000318"/>
    <property type="project" value="GO_Central"/>
</dbReference>
<keyword evidence="2 10" id="KW-0158">Chromosome</keyword>
<dbReference type="GO" id="GO:0051315">
    <property type="term" value="P:attachment of mitotic spindle microtubules to kinetochore"/>
    <property type="evidence" value="ECO:0000318"/>
    <property type="project" value="GO_Central"/>
</dbReference>
<keyword evidence="17" id="KW-1185">Reference proteome</keyword>
<keyword evidence="7 10" id="KW-0539">Nucleus</keyword>
<dbReference type="PANTHER" id="PTHR10643">
    <property type="entry name" value="KINETOCHORE PROTEIN NDC80"/>
    <property type="match status" value="1"/>
</dbReference>
<dbReference type="GO" id="GO:0042802">
    <property type="term" value="F:identical protein binding"/>
    <property type="evidence" value="ECO:0007669"/>
    <property type="project" value="Ensembl"/>
</dbReference>
<dbReference type="RefSeq" id="XP_008106866.1">
    <property type="nucleotide sequence ID" value="XM_008108659.3"/>
</dbReference>
<keyword evidence="3 10" id="KW-0132">Cell division</keyword>
<feature type="compositionally biased region" description="Low complexity" evidence="12">
    <location>
        <begin position="1"/>
        <end position="20"/>
    </location>
</feature>
<dbReference type="Proteomes" id="UP000001646">
    <property type="component" value="Chromosome 4"/>
</dbReference>
<evidence type="ECO:0000256" key="3">
    <source>
        <dbReference type="ARBA" id="ARBA00022618"/>
    </source>
</evidence>
<gene>
    <name evidence="16" type="primary">NDC80</name>
</gene>
<feature type="region of interest" description="Disordered" evidence="12">
    <location>
        <begin position="1"/>
        <end position="74"/>
    </location>
</feature>
<keyword evidence="9 10" id="KW-0137">Centromere</keyword>
<dbReference type="Gene3D" id="6.10.250.1950">
    <property type="match status" value="1"/>
</dbReference>
<dbReference type="FunCoup" id="G1KI76">
    <property type="interactions" value="604"/>
</dbReference>
<evidence type="ECO:0000313" key="16">
    <source>
        <dbReference type="Ensembl" id="ENSACAP00000008645.3"/>
    </source>
</evidence>
<evidence type="ECO:0000259" key="13">
    <source>
        <dbReference type="Pfam" id="PF03801"/>
    </source>
</evidence>
<dbReference type="InterPro" id="IPR040967">
    <property type="entry name" value="DUF5595"/>
</dbReference>
<dbReference type="PANTHER" id="PTHR10643:SF2">
    <property type="entry name" value="KINETOCHORE PROTEIN NDC80 HOMOLOG"/>
    <property type="match status" value="1"/>
</dbReference>
<evidence type="ECO:0000256" key="11">
    <source>
        <dbReference type="SAM" id="Coils"/>
    </source>
</evidence>
<dbReference type="HOGENOM" id="CLU_012583_2_0_1"/>
<reference evidence="16" key="2">
    <citation type="submission" date="2025-08" db="UniProtKB">
        <authorList>
            <consortium name="Ensembl"/>
        </authorList>
    </citation>
    <scope>IDENTIFICATION</scope>
</reference>
<dbReference type="InterPro" id="IPR057091">
    <property type="entry name" value="NDC80_loop"/>
</dbReference>
<proteinExistence type="inferred from homology"/>
<dbReference type="GO" id="GO:0051298">
    <property type="term" value="P:centrosome duplication"/>
    <property type="evidence" value="ECO:0007669"/>
    <property type="project" value="Ensembl"/>
</dbReference>
<accession>G1KI76</accession>
<keyword evidence="8 10" id="KW-0131">Cell cycle</keyword>
<keyword evidence="4 10" id="KW-0498">Mitosis</keyword>
<evidence type="ECO:0000256" key="6">
    <source>
        <dbReference type="ARBA" id="ARBA00023054"/>
    </source>
</evidence>
<dbReference type="KEGG" id="acs:100559852"/>
<dbReference type="CTD" id="10403"/>
<organism evidence="16 17">
    <name type="scientific">Anolis carolinensis</name>
    <name type="common">Green anole</name>
    <name type="synonym">American chameleon</name>
    <dbReference type="NCBI Taxonomy" id="28377"/>
    <lineage>
        <taxon>Eukaryota</taxon>
        <taxon>Metazoa</taxon>
        <taxon>Chordata</taxon>
        <taxon>Craniata</taxon>
        <taxon>Vertebrata</taxon>
        <taxon>Euteleostomi</taxon>
        <taxon>Lepidosauria</taxon>
        <taxon>Squamata</taxon>
        <taxon>Bifurcata</taxon>
        <taxon>Unidentata</taxon>
        <taxon>Episquamata</taxon>
        <taxon>Toxicofera</taxon>
        <taxon>Iguania</taxon>
        <taxon>Dactyloidae</taxon>
        <taxon>Anolis</taxon>
    </lineage>
</organism>
<dbReference type="Pfam" id="PF03801">
    <property type="entry name" value="Ndc80_HEC"/>
    <property type="match status" value="1"/>
</dbReference>
<dbReference type="GO" id="GO:0005829">
    <property type="term" value="C:cytosol"/>
    <property type="evidence" value="ECO:0007669"/>
    <property type="project" value="Ensembl"/>
</dbReference>
<evidence type="ECO:0000256" key="8">
    <source>
        <dbReference type="ARBA" id="ARBA00023306"/>
    </source>
</evidence>
<feature type="domain" description="Kinetochore protein NDC80 loop region" evidence="15">
    <location>
        <begin position="380"/>
        <end position="612"/>
    </location>
</feature>
<dbReference type="Pfam" id="PF24487">
    <property type="entry name" value="NDC80_loop"/>
    <property type="match status" value="1"/>
</dbReference>
<dbReference type="RefSeq" id="XP_008106865.1">
    <property type="nucleotide sequence ID" value="XM_008108658.3"/>
</dbReference>
<sequence length="645" mass="74785">MKSSASTRRTSSRQSIQSLRVPDANKTGLHTPQMQDRRTTFGKYSVGQNTLPTSERRTSAFSKRNSGTGSLRNSQYGAFGTMEKIKDPRPLHDKAFVQQCIRQLSEFLLAYNYGTTANVKLLQSPSVREFTKIFSFIYQFLCPLYEPSSKIEEEIPKIFKELGYPFALSKSSMYTVGAPHTWPQIVGALIWLTDCVKLFFHLKENAQTFDEDQIMGETEEGIVNNKLFFDYVVKCYNHFMMKGDTYEEFDAEIHAKLKELFEVHENRIEALEAEEERLNTEIRSREKERECEPDRLMTLRKVKSTLQTDVKKYEAYLADLELHSSSISQKSKSIDEEQDAAGVQIEALKQETIRLKQICDNQKYSTEDIKRLKCEIDELQQSVNKLTKELEAEQHQLWNEELKYAKGKEAIEATLGDYHKLARKLKLIPRNSENSGGIDFEIKFNPDEGQNCLDKYRIQIHTPLMLLISKTEEEIANIIKTKIGLEDAFEQASKMEAEQNSTVKMLNEEGQKLESLYQQKMKEVEEEEEKANQELKLLEEHMLLLSSGVNDGLSETTKELHESRCRYQVVMQTTSEESRKVETNLQRLLELVFTHVQFVEAYLTEQNAKIEQEFQEFMSENPLADLKLIVDCYKKKTDTLYEIDK</sequence>
<dbReference type="InterPro" id="IPR005550">
    <property type="entry name" value="Kinetochore_Ndc80"/>
</dbReference>
<feature type="coiled-coil region" evidence="11">
    <location>
        <begin position="369"/>
        <end position="403"/>
    </location>
</feature>
<protein>
    <recommendedName>
        <fullName evidence="10">Kinetochore protein NDC80</fullName>
    </recommendedName>
</protein>
<evidence type="ECO:0000259" key="14">
    <source>
        <dbReference type="Pfam" id="PF18077"/>
    </source>
</evidence>
<dbReference type="Ensembl" id="ENSACAT00000008829.4">
    <property type="protein sequence ID" value="ENSACAP00000008645.3"/>
    <property type="gene ID" value="ENSACAG00000008766.4"/>
</dbReference>
<dbReference type="GO" id="GO:0005813">
    <property type="term" value="C:centrosome"/>
    <property type="evidence" value="ECO:0007669"/>
    <property type="project" value="Ensembl"/>
</dbReference>
<comment type="subcellular location">
    <subcellularLocation>
        <location evidence="10">Chromosome</location>
        <location evidence="10">Centromere</location>
        <location evidence="10">Kinetochore</location>
    </subcellularLocation>
    <subcellularLocation>
        <location evidence="10">Nucleus</location>
    </subcellularLocation>
</comment>
<evidence type="ECO:0000256" key="12">
    <source>
        <dbReference type="SAM" id="MobiDB-lite"/>
    </source>
</evidence>
<evidence type="ECO:0000256" key="2">
    <source>
        <dbReference type="ARBA" id="ARBA00022454"/>
    </source>
</evidence>
<evidence type="ECO:0000256" key="7">
    <source>
        <dbReference type="ARBA" id="ARBA00023242"/>
    </source>
</evidence>
<dbReference type="GO" id="GO:0016607">
    <property type="term" value="C:nuclear speck"/>
    <property type="evidence" value="ECO:0007669"/>
    <property type="project" value="Ensembl"/>
</dbReference>
<dbReference type="InterPro" id="IPR038273">
    <property type="entry name" value="Ndc80_sf"/>
</dbReference>
<feature type="domain" description="Kinetochore protein Ndc80 CH" evidence="13">
    <location>
        <begin position="56"/>
        <end position="199"/>
    </location>
</feature>
<keyword evidence="5 10" id="KW-0995">Kinetochore</keyword>
<feature type="domain" description="DUF5595" evidence="14">
    <location>
        <begin position="217"/>
        <end position="288"/>
    </location>
</feature>
<comment type="subunit">
    <text evidence="10">Component of the NDC80 complex.</text>
</comment>
<name>G1KI76_ANOCA</name>
<dbReference type="GO" id="GO:0140483">
    <property type="term" value="F:kinetochore adaptor activity"/>
    <property type="evidence" value="ECO:0007669"/>
    <property type="project" value="Ensembl"/>
</dbReference>
<evidence type="ECO:0000256" key="10">
    <source>
        <dbReference type="RuleBase" id="RU368072"/>
    </source>
</evidence>
<dbReference type="GO" id="GO:0000132">
    <property type="term" value="P:establishment of mitotic spindle orientation"/>
    <property type="evidence" value="ECO:0007669"/>
    <property type="project" value="Ensembl"/>
</dbReference>
<evidence type="ECO:0000313" key="17">
    <source>
        <dbReference type="Proteomes" id="UP000001646"/>
    </source>
</evidence>
<dbReference type="AlphaFoldDB" id="G1KI76"/>
<reference evidence="16" key="3">
    <citation type="submission" date="2025-09" db="UniProtKB">
        <authorList>
            <consortium name="Ensembl"/>
        </authorList>
    </citation>
    <scope>IDENTIFICATION</scope>
</reference>
<dbReference type="InParanoid" id="G1KI76"/>
<dbReference type="GO" id="GO:0008017">
    <property type="term" value="F:microtubule binding"/>
    <property type="evidence" value="ECO:0007669"/>
    <property type="project" value="Ensembl"/>
</dbReference>
<dbReference type="Bgee" id="ENSACAG00000008766">
    <property type="expression patterns" value="Expressed in forelimb bud and 10 other cell types or tissues"/>
</dbReference>
<comment type="similarity">
    <text evidence="1 10">Belongs to the NDC80/HEC1 family.</text>
</comment>
<dbReference type="GO" id="GO:0007052">
    <property type="term" value="P:mitotic spindle organization"/>
    <property type="evidence" value="ECO:0007669"/>
    <property type="project" value="Ensembl"/>
</dbReference>
<dbReference type="FunFam" id="1.10.418.30:FF:000002">
    <property type="entry name" value="NDC80, kinetochore complex component"/>
    <property type="match status" value="1"/>
</dbReference>
<evidence type="ECO:0000256" key="1">
    <source>
        <dbReference type="ARBA" id="ARBA00007050"/>
    </source>
</evidence>
<evidence type="ECO:0000256" key="4">
    <source>
        <dbReference type="ARBA" id="ARBA00022776"/>
    </source>
</evidence>
<dbReference type="GeneTree" id="ENSGT00390000018386"/>
<reference evidence="16 17" key="1">
    <citation type="submission" date="2009-12" db="EMBL/GenBank/DDBJ databases">
        <title>The Genome Sequence of Anolis carolinensis (Green Anole Lizard).</title>
        <authorList>
            <consortium name="The Genome Sequencing Platform"/>
            <person name="Di Palma F."/>
            <person name="Alfoldi J."/>
            <person name="Heiman D."/>
            <person name="Young S."/>
            <person name="Grabherr M."/>
            <person name="Johnson J."/>
            <person name="Lander E.S."/>
            <person name="Lindblad-Toh K."/>
        </authorList>
    </citation>
    <scope>NUCLEOTIDE SEQUENCE [LARGE SCALE GENOMIC DNA]</scope>
    <source>
        <strain evidence="16 17">JBL SC #1</strain>
    </source>
</reference>
<dbReference type="Pfam" id="PF18077">
    <property type="entry name" value="DUF5595"/>
    <property type="match status" value="1"/>
</dbReference>
<dbReference type="Gene3D" id="1.10.418.30">
    <property type="entry name" value="Ncd80 complex, Ncd80 subunit"/>
    <property type="match status" value="1"/>
</dbReference>
<evidence type="ECO:0000256" key="9">
    <source>
        <dbReference type="ARBA" id="ARBA00023328"/>
    </source>
</evidence>
<dbReference type="GO" id="GO:0051301">
    <property type="term" value="P:cell division"/>
    <property type="evidence" value="ECO:0007669"/>
    <property type="project" value="UniProtKB-UniRule"/>
</dbReference>
<comment type="function">
    <text evidence="10">Acts as a component of the essential kinetochore-associated NDC80 complex, which is required for chromosome segregation and spindle checkpoint activity.</text>
</comment>
<dbReference type="STRING" id="28377.ENSACAP00000008645"/>
<dbReference type="GeneID" id="100559852"/>
<dbReference type="InterPro" id="IPR055260">
    <property type="entry name" value="Ndc80_CH"/>
</dbReference>
<dbReference type="OrthoDB" id="7459479at2759"/>
<keyword evidence="6 11" id="KW-0175">Coiled coil</keyword>